<dbReference type="AlphaFoldDB" id="A0A4U5PFE6"/>
<dbReference type="EMBL" id="AZBU02000002">
    <property type="protein sequence ID" value="TKR95267.1"/>
    <property type="molecule type" value="Genomic_DNA"/>
</dbReference>
<organism evidence="1 2">
    <name type="scientific">Steinernema carpocapsae</name>
    <name type="common">Entomopathogenic nematode</name>
    <dbReference type="NCBI Taxonomy" id="34508"/>
    <lineage>
        <taxon>Eukaryota</taxon>
        <taxon>Metazoa</taxon>
        <taxon>Ecdysozoa</taxon>
        <taxon>Nematoda</taxon>
        <taxon>Chromadorea</taxon>
        <taxon>Rhabditida</taxon>
        <taxon>Tylenchina</taxon>
        <taxon>Panagrolaimomorpha</taxon>
        <taxon>Strongyloidoidea</taxon>
        <taxon>Steinernematidae</taxon>
        <taxon>Steinernema</taxon>
    </lineage>
</organism>
<evidence type="ECO:0000313" key="1">
    <source>
        <dbReference type="EMBL" id="TKR95267.1"/>
    </source>
</evidence>
<reference evidence="1 2" key="1">
    <citation type="journal article" date="2015" name="Genome Biol.">
        <title>Comparative genomics of Steinernema reveals deeply conserved gene regulatory networks.</title>
        <authorList>
            <person name="Dillman A.R."/>
            <person name="Macchietto M."/>
            <person name="Porter C.F."/>
            <person name="Rogers A."/>
            <person name="Williams B."/>
            <person name="Antoshechkin I."/>
            <person name="Lee M.M."/>
            <person name="Goodwin Z."/>
            <person name="Lu X."/>
            <person name="Lewis E.E."/>
            <person name="Goodrich-Blair H."/>
            <person name="Stock S.P."/>
            <person name="Adams B.J."/>
            <person name="Sternberg P.W."/>
            <person name="Mortazavi A."/>
        </authorList>
    </citation>
    <scope>NUCLEOTIDE SEQUENCE [LARGE SCALE GENOMIC DNA]</scope>
    <source>
        <strain evidence="1 2">ALL</strain>
    </source>
</reference>
<protein>
    <submittedName>
        <fullName evidence="1">Uncharacterized protein</fullName>
    </submittedName>
</protein>
<reference evidence="1 2" key="2">
    <citation type="journal article" date="2019" name="G3 (Bethesda)">
        <title>Hybrid Assembly of the Genome of the Entomopathogenic Nematode Steinernema carpocapsae Identifies the X-Chromosome.</title>
        <authorList>
            <person name="Serra L."/>
            <person name="Macchietto M."/>
            <person name="Macias-Munoz A."/>
            <person name="McGill C.J."/>
            <person name="Rodriguez I.M."/>
            <person name="Rodriguez B."/>
            <person name="Murad R."/>
            <person name="Mortazavi A."/>
        </authorList>
    </citation>
    <scope>NUCLEOTIDE SEQUENCE [LARGE SCALE GENOMIC DNA]</scope>
    <source>
        <strain evidence="1 2">ALL</strain>
    </source>
</reference>
<name>A0A4U5PFE6_STECR</name>
<sequence length="71" mass="7995">MNFLEIAQELIEPKNACNRCQFGVCGTDFGAVVIAKPTTTDLRKASRTQKRDEHVGIVLLYYTSLDHLLKL</sequence>
<gene>
    <name evidence="1" type="ORF">L596_009458</name>
</gene>
<keyword evidence="2" id="KW-1185">Reference proteome</keyword>
<proteinExistence type="predicted"/>
<evidence type="ECO:0000313" key="2">
    <source>
        <dbReference type="Proteomes" id="UP000298663"/>
    </source>
</evidence>
<comment type="caution">
    <text evidence="1">The sequence shown here is derived from an EMBL/GenBank/DDBJ whole genome shotgun (WGS) entry which is preliminary data.</text>
</comment>
<dbReference type="Proteomes" id="UP000298663">
    <property type="component" value="Unassembled WGS sequence"/>
</dbReference>
<accession>A0A4U5PFE6</accession>